<comment type="caution">
    <text evidence="10">The sequence shown here is derived from an EMBL/GenBank/DDBJ whole genome shotgun (WGS) entry which is preliminary data.</text>
</comment>
<dbReference type="SUPFAM" id="SSF52540">
    <property type="entry name" value="P-loop containing nucleoside triphosphate hydrolases"/>
    <property type="match status" value="1"/>
</dbReference>
<evidence type="ECO:0000256" key="3">
    <source>
        <dbReference type="ARBA" id="ARBA00022741"/>
    </source>
</evidence>
<dbReference type="SMART" id="SM00382">
    <property type="entry name" value="AAA"/>
    <property type="match status" value="1"/>
</dbReference>
<dbReference type="InterPro" id="IPR011527">
    <property type="entry name" value="ABC1_TM_dom"/>
</dbReference>
<keyword evidence="5 7" id="KW-1133">Transmembrane helix</keyword>
<dbReference type="RefSeq" id="WP_133592096.1">
    <property type="nucleotide sequence ID" value="NZ_CP037953.1"/>
</dbReference>
<dbReference type="GO" id="GO:0005886">
    <property type="term" value="C:plasma membrane"/>
    <property type="evidence" value="ECO:0007669"/>
    <property type="project" value="UniProtKB-SubCell"/>
</dbReference>
<sequence length="595" mass="64426">MPTPQRDKGDLRQLLQLTALLKPYKTIIVIAMLSLLVAAGGVLLLGQGLRAVIDQGLAPADPQQLNTAMLGFIAVVLVMAIATYVRFFCVSWLGERVIADLRRKVFGHLLTLSPQFYETMRTGEAVSRLSSDTTILETVVGSSLSMALRSGVMMIGGLVLLMFTSIKLTLIVLLGVPLVMGPILIFGRKVRKLAKDAQDKLGDASAFIDESLHEIRTVQANVAEAHTQNAFNQFVEAVFNSAKARIRARALLIAGVIFLVFGAIGFILWTGGHDVISGNISAGELSAFVFYAVIVASAVGTISEVIGDLQRAAGATERLLQILNTEPVIRIPAQPQSLSQPVRGELQFSNVQFFYPSRADVPALDQFTLHIKPGERVALVGPSGAGKTTVFQLLMRFYDPQAGRIAIDGIAIDELLPQTLREQMALVPQDPVIFATTVRENVRFARPDASDAEVVEALRAAYALEFVEKMPDGLDSQLGERGVKLSGGQRQRLAIARAILADRPVLLLDEATSALDAESERQVQLALDHLMKGRTSLVIAHRLATVRHVDRIVLMDNGKLLAQGTHDELVADNPLYARLAALQFLTAEKPEAATA</sequence>
<dbReference type="GO" id="GO:0005524">
    <property type="term" value="F:ATP binding"/>
    <property type="evidence" value="ECO:0007669"/>
    <property type="project" value="UniProtKB-KW"/>
</dbReference>
<dbReference type="InterPro" id="IPR003593">
    <property type="entry name" value="AAA+_ATPase"/>
</dbReference>
<name>A0A4R6URT1_9GAMM</name>
<dbReference type="PROSITE" id="PS50893">
    <property type="entry name" value="ABC_TRANSPORTER_2"/>
    <property type="match status" value="1"/>
</dbReference>
<gene>
    <name evidence="10" type="ORF">EV696_11518</name>
</gene>
<dbReference type="InterPro" id="IPR003439">
    <property type="entry name" value="ABC_transporter-like_ATP-bd"/>
</dbReference>
<feature type="transmembrane region" description="Helical" evidence="7">
    <location>
        <begin position="289"/>
        <end position="309"/>
    </location>
</feature>
<feature type="transmembrane region" description="Helical" evidence="7">
    <location>
        <begin position="250"/>
        <end position="269"/>
    </location>
</feature>
<feature type="domain" description="ABC transmembrane type-1" evidence="9">
    <location>
        <begin position="29"/>
        <end position="311"/>
    </location>
</feature>
<dbReference type="PANTHER" id="PTHR43394">
    <property type="entry name" value="ATP-DEPENDENT PERMEASE MDL1, MITOCHONDRIAL"/>
    <property type="match status" value="1"/>
</dbReference>
<dbReference type="EMBL" id="SNYM01000015">
    <property type="protein sequence ID" value="TDQ46024.1"/>
    <property type="molecule type" value="Genomic_DNA"/>
</dbReference>
<keyword evidence="3" id="KW-0547">Nucleotide-binding</keyword>
<evidence type="ECO:0000259" key="9">
    <source>
        <dbReference type="PROSITE" id="PS50929"/>
    </source>
</evidence>
<dbReference type="InterPro" id="IPR036640">
    <property type="entry name" value="ABC1_TM_sf"/>
</dbReference>
<dbReference type="GO" id="GO:0090374">
    <property type="term" value="P:oligopeptide export from mitochondrion"/>
    <property type="evidence" value="ECO:0007669"/>
    <property type="project" value="TreeGrafter"/>
</dbReference>
<dbReference type="Proteomes" id="UP000295375">
    <property type="component" value="Unassembled WGS sequence"/>
</dbReference>
<evidence type="ECO:0000256" key="1">
    <source>
        <dbReference type="ARBA" id="ARBA00004651"/>
    </source>
</evidence>
<dbReference type="PANTHER" id="PTHR43394:SF1">
    <property type="entry name" value="ATP-BINDING CASSETTE SUB-FAMILY B MEMBER 10, MITOCHONDRIAL"/>
    <property type="match status" value="1"/>
</dbReference>
<dbReference type="PROSITE" id="PS50929">
    <property type="entry name" value="ABC_TM1F"/>
    <property type="match status" value="1"/>
</dbReference>
<protein>
    <submittedName>
        <fullName evidence="10">ATP-binding cassette subfamily B protein</fullName>
    </submittedName>
</protein>
<reference evidence="10 11" key="1">
    <citation type="submission" date="2019-03" db="EMBL/GenBank/DDBJ databases">
        <title>Genomic Encyclopedia of Type Strains, Phase IV (KMG-IV): sequencing the most valuable type-strain genomes for metagenomic binning, comparative biology and taxonomic classification.</title>
        <authorList>
            <person name="Goeker M."/>
        </authorList>
    </citation>
    <scope>NUCLEOTIDE SEQUENCE [LARGE SCALE GENOMIC DNA]</scope>
    <source>
        <strain evidence="10 11">DSM 103792</strain>
    </source>
</reference>
<comment type="subcellular location">
    <subcellularLocation>
        <location evidence="1">Cell membrane</location>
        <topology evidence="1">Multi-pass membrane protein</topology>
    </subcellularLocation>
</comment>
<dbReference type="InterPro" id="IPR011918">
    <property type="entry name" value="ABC_MsbA_ATP-bd"/>
</dbReference>
<evidence type="ECO:0000256" key="6">
    <source>
        <dbReference type="ARBA" id="ARBA00023136"/>
    </source>
</evidence>
<dbReference type="PROSITE" id="PS00211">
    <property type="entry name" value="ABC_TRANSPORTER_1"/>
    <property type="match status" value="1"/>
</dbReference>
<feature type="transmembrane region" description="Helical" evidence="7">
    <location>
        <begin position="27"/>
        <end position="49"/>
    </location>
</feature>
<dbReference type="Gene3D" id="3.40.50.300">
    <property type="entry name" value="P-loop containing nucleotide triphosphate hydrolases"/>
    <property type="match status" value="1"/>
</dbReference>
<feature type="transmembrane region" description="Helical" evidence="7">
    <location>
        <begin position="170"/>
        <end position="187"/>
    </location>
</feature>
<evidence type="ECO:0000313" key="11">
    <source>
        <dbReference type="Proteomes" id="UP000295375"/>
    </source>
</evidence>
<organism evidence="10 11">
    <name type="scientific">Permianibacter aggregans</name>
    <dbReference type="NCBI Taxonomy" id="1510150"/>
    <lineage>
        <taxon>Bacteria</taxon>
        <taxon>Pseudomonadati</taxon>
        <taxon>Pseudomonadota</taxon>
        <taxon>Gammaproteobacteria</taxon>
        <taxon>Pseudomonadales</taxon>
        <taxon>Pseudomonadaceae</taxon>
        <taxon>Permianibacter</taxon>
    </lineage>
</organism>
<keyword evidence="11" id="KW-1185">Reference proteome</keyword>
<dbReference type="SUPFAM" id="SSF90123">
    <property type="entry name" value="ABC transporter transmembrane region"/>
    <property type="match status" value="1"/>
</dbReference>
<feature type="transmembrane region" description="Helical" evidence="7">
    <location>
        <begin position="146"/>
        <end position="164"/>
    </location>
</feature>
<keyword evidence="6 7" id="KW-0472">Membrane</keyword>
<feature type="transmembrane region" description="Helical" evidence="7">
    <location>
        <begin position="69"/>
        <end position="94"/>
    </location>
</feature>
<accession>A0A4R6URT1</accession>
<dbReference type="Pfam" id="PF00005">
    <property type="entry name" value="ABC_tran"/>
    <property type="match status" value="1"/>
</dbReference>
<evidence type="ECO:0000256" key="2">
    <source>
        <dbReference type="ARBA" id="ARBA00022692"/>
    </source>
</evidence>
<dbReference type="Pfam" id="PF00664">
    <property type="entry name" value="ABC_membrane"/>
    <property type="match status" value="1"/>
</dbReference>
<keyword evidence="4 10" id="KW-0067">ATP-binding</keyword>
<evidence type="ECO:0000313" key="10">
    <source>
        <dbReference type="EMBL" id="TDQ46024.1"/>
    </source>
</evidence>
<evidence type="ECO:0000256" key="5">
    <source>
        <dbReference type="ARBA" id="ARBA00022989"/>
    </source>
</evidence>
<dbReference type="OrthoDB" id="9806127at2"/>
<dbReference type="CDD" id="cd18575">
    <property type="entry name" value="ABC_6TM_bac_exporter_ABCB8_10_like"/>
    <property type="match status" value="1"/>
</dbReference>
<dbReference type="FunFam" id="3.40.50.300:FF:000218">
    <property type="entry name" value="Multidrug ABC transporter ATP-binding protein"/>
    <property type="match status" value="1"/>
</dbReference>
<dbReference type="NCBIfam" id="TIGR02204">
    <property type="entry name" value="MsbA_rel"/>
    <property type="match status" value="1"/>
</dbReference>
<evidence type="ECO:0000256" key="7">
    <source>
        <dbReference type="SAM" id="Phobius"/>
    </source>
</evidence>
<feature type="domain" description="ABC transporter" evidence="8">
    <location>
        <begin position="346"/>
        <end position="582"/>
    </location>
</feature>
<dbReference type="Gene3D" id="1.20.1560.10">
    <property type="entry name" value="ABC transporter type 1, transmembrane domain"/>
    <property type="match status" value="1"/>
</dbReference>
<dbReference type="AlphaFoldDB" id="A0A4R6URT1"/>
<keyword evidence="2 7" id="KW-0812">Transmembrane</keyword>
<dbReference type="InterPro" id="IPR039421">
    <property type="entry name" value="Type_1_exporter"/>
</dbReference>
<proteinExistence type="predicted"/>
<dbReference type="InterPro" id="IPR017871">
    <property type="entry name" value="ABC_transporter-like_CS"/>
</dbReference>
<evidence type="ECO:0000259" key="8">
    <source>
        <dbReference type="PROSITE" id="PS50893"/>
    </source>
</evidence>
<dbReference type="GO" id="GO:0015421">
    <property type="term" value="F:ABC-type oligopeptide transporter activity"/>
    <property type="evidence" value="ECO:0007669"/>
    <property type="project" value="TreeGrafter"/>
</dbReference>
<dbReference type="InterPro" id="IPR027417">
    <property type="entry name" value="P-loop_NTPase"/>
</dbReference>
<evidence type="ECO:0000256" key="4">
    <source>
        <dbReference type="ARBA" id="ARBA00022840"/>
    </source>
</evidence>
<dbReference type="GO" id="GO:0016887">
    <property type="term" value="F:ATP hydrolysis activity"/>
    <property type="evidence" value="ECO:0007669"/>
    <property type="project" value="InterPro"/>
</dbReference>